<feature type="non-terminal residue" evidence="1">
    <location>
        <position position="1"/>
    </location>
</feature>
<organism evidence="1 2">
    <name type="scientific">Pseudomonas syringae pv. actinidiae ICMP 18807</name>
    <dbReference type="NCBI Taxonomy" id="1194404"/>
    <lineage>
        <taxon>Bacteria</taxon>
        <taxon>Pseudomonadati</taxon>
        <taxon>Pseudomonadota</taxon>
        <taxon>Gammaproteobacteria</taxon>
        <taxon>Pseudomonadales</taxon>
        <taxon>Pseudomonadaceae</taxon>
        <taxon>Pseudomonas</taxon>
        <taxon>Pseudomonas syringae</taxon>
    </lineage>
</organism>
<evidence type="ECO:0000313" key="1">
    <source>
        <dbReference type="EMBL" id="EPN41801.1"/>
    </source>
</evidence>
<gene>
    <name evidence="1" type="ORF">A244_28329</name>
</gene>
<dbReference type="Proteomes" id="UP000015729">
    <property type="component" value="Unassembled WGS sequence"/>
</dbReference>
<reference evidence="1 2" key="1">
    <citation type="journal article" date="2013" name="PLoS Pathog.">
        <title>Genomic analysis of the Kiwifruit pathogen Pseudomonas syringae pv. actinidiae provides insight into the origins of an emergent plant disease.</title>
        <authorList>
            <person name="McCann H.C."/>
            <person name="Rikkerink E.H."/>
            <person name="Bertels F."/>
            <person name="Fiers M."/>
            <person name="Lu A."/>
            <person name="Rees-George J."/>
            <person name="Andersen M.T."/>
            <person name="Gleave A.P."/>
            <person name="Haubold B."/>
            <person name="Wohlers M.W."/>
            <person name="Guttman D.S."/>
            <person name="Wang P.W."/>
            <person name="Straub C."/>
            <person name="Vanneste J.L."/>
            <person name="Rainey P.B."/>
            <person name="Templeton M.D."/>
        </authorList>
    </citation>
    <scope>NUCLEOTIDE SEQUENCE [LARGE SCALE GENOMIC DNA]</scope>
    <source>
        <strain evidence="1 2">ICMP 18807</strain>
    </source>
</reference>
<dbReference type="AlphaFoldDB" id="S6TIX3"/>
<protein>
    <submittedName>
        <fullName evidence="1">Uncharacterized protein</fullName>
    </submittedName>
</protein>
<accession>S6TIX3</accession>
<feature type="non-terminal residue" evidence="1">
    <location>
        <position position="69"/>
    </location>
</feature>
<dbReference type="EMBL" id="AOKG01001936">
    <property type="protein sequence ID" value="EPN41801.1"/>
    <property type="molecule type" value="Genomic_DNA"/>
</dbReference>
<proteinExistence type="predicted"/>
<evidence type="ECO:0000313" key="2">
    <source>
        <dbReference type="Proteomes" id="UP000015729"/>
    </source>
</evidence>
<comment type="caution">
    <text evidence="1">The sequence shown here is derived from an EMBL/GenBank/DDBJ whole genome shotgun (WGS) entry which is preliminary data.</text>
</comment>
<name>S6TIX3_PSESF</name>
<sequence>FQQLPGDREGLLGDGQFVTNPQAFAVELFALLLSALLLLGQISKLAVEVLLAGPQASQFLKRALLFTVV</sequence>